<accession>A0ABZ2V4F9</accession>
<dbReference type="InterPro" id="IPR001029">
    <property type="entry name" value="Flagellin_N"/>
</dbReference>
<dbReference type="InterPro" id="IPR001492">
    <property type="entry name" value="Flagellin"/>
</dbReference>
<gene>
    <name evidence="6" type="ORF">AABB29_01690</name>
</gene>
<dbReference type="Pfam" id="PF00700">
    <property type="entry name" value="Flagellin_C"/>
    <property type="match status" value="1"/>
</dbReference>
<sequence>MSSILTNNSAMVALQTLKSINSDLSKTQAMISTGKEVGSARDNSAVWAISKVMESDVKGFKAISESLSLGASSVAVARNGAETVTDLLTDMKEKIVAAQGENVDRTKLQADVEAITNQIASVVGAAQFNGLNMLKGQDSVEVLASLDRASDGTVASSNITVARQDLSFDAGAFGTGTDLSGNIAVTAGAGQDAAGAGAEFSAAGNEMTLTLATNANADETYNVQIAGETVSFTTVTGALTPNDVATGLTAAINAAGLEGISAELTGAGEITLTNTRAFEDVEVNTSGPTTTFALAAGDNAGGTVTSAAATTNSLSVGSRATDVTFSGTAGVNEGDGYRVTVGGNNYDYIAGNGETFEDVAKGLKTIIDGAGVAGLTTNAVEKAGGWTLEIDTDSATAVTIAVDGAAGGEATGGLAGLDNIDVTNEDSVAAALANIETFIDTTIDAAADFGSSQGRIDTQSSFISNLTDSLKSGIGALVDADMEETSARLQALQVQQQLGVQSLSIANQAPQTILSLFR</sequence>
<reference evidence="7" key="1">
    <citation type="submission" date="2024-04" db="EMBL/GenBank/DDBJ databases">
        <title>Phylogenomic analyses of a clade within the roseobacter group suggest taxonomic reassignments of species of the genera Aestuariivita, Citreicella, Loktanella, Nautella, Pelagibaca, Ruegeria, Thalassobius, Thiobacimonas and Tropicibacter, and the proposal o.</title>
        <authorList>
            <person name="Jeon C.O."/>
        </authorList>
    </citation>
    <scope>NUCLEOTIDE SEQUENCE [LARGE SCALE GENOMIC DNA]</scope>
    <source>
        <strain evidence="7">BS5-3</strain>
    </source>
</reference>
<keyword evidence="6" id="KW-0282">Flagellum</keyword>
<dbReference type="Pfam" id="PF00669">
    <property type="entry name" value="Flagellin_N"/>
    <property type="match status" value="1"/>
</dbReference>
<dbReference type="RefSeq" id="WP_341367507.1">
    <property type="nucleotide sequence ID" value="NZ_CP150951.2"/>
</dbReference>
<evidence type="ECO:0000259" key="5">
    <source>
        <dbReference type="Pfam" id="PF00700"/>
    </source>
</evidence>
<feature type="domain" description="Flagellin N-terminal" evidence="4">
    <location>
        <begin position="4"/>
        <end position="137"/>
    </location>
</feature>
<dbReference type="EMBL" id="CP150951">
    <property type="protein sequence ID" value="WZC49397.1"/>
    <property type="molecule type" value="Genomic_DNA"/>
</dbReference>
<evidence type="ECO:0000313" key="6">
    <source>
        <dbReference type="EMBL" id="WZC49397.1"/>
    </source>
</evidence>
<evidence type="ECO:0000259" key="4">
    <source>
        <dbReference type="Pfam" id="PF00669"/>
    </source>
</evidence>
<dbReference type="Gene3D" id="1.20.1330.10">
    <property type="entry name" value="f41 fragment of flagellin, N-terminal domain"/>
    <property type="match status" value="2"/>
</dbReference>
<evidence type="ECO:0000313" key="7">
    <source>
        <dbReference type="Proteomes" id="UP001440612"/>
    </source>
</evidence>
<keyword evidence="6" id="KW-0969">Cilium</keyword>
<comment type="function">
    <text evidence="3">Flagellin is the subunit protein which polymerizes to form the filaments of bacterial flagella.</text>
</comment>
<dbReference type="Proteomes" id="UP001440612">
    <property type="component" value="Chromosome"/>
</dbReference>
<dbReference type="SUPFAM" id="SSF64518">
    <property type="entry name" value="Phase 1 flagellin"/>
    <property type="match status" value="2"/>
</dbReference>
<keyword evidence="6" id="KW-0966">Cell projection</keyword>
<organism evidence="6 7">
    <name type="scientific">Yoonia phaeophyticola</name>
    <dbReference type="NCBI Taxonomy" id="3137369"/>
    <lineage>
        <taxon>Bacteria</taxon>
        <taxon>Pseudomonadati</taxon>
        <taxon>Pseudomonadota</taxon>
        <taxon>Alphaproteobacteria</taxon>
        <taxon>Rhodobacterales</taxon>
        <taxon>Paracoccaceae</taxon>
        <taxon>Yoonia</taxon>
    </lineage>
</organism>
<dbReference type="InterPro" id="IPR046358">
    <property type="entry name" value="Flagellin_C"/>
</dbReference>
<evidence type="ECO:0000256" key="3">
    <source>
        <dbReference type="RuleBase" id="RU362073"/>
    </source>
</evidence>
<comment type="similarity">
    <text evidence="1 3">Belongs to the bacterial flagellin family.</text>
</comment>
<proteinExistence type="inferred from homology"/>
<keyword evidence="7" id="KW-1185">Reference proteome</keyword>
<protein>
    <recommendedName>
        <fullName evidence="3">Flagellin</fullName>
    </recommendedName>
</protein>
<dbReference type="PANTHER" id="PTHR42792:SF2">
    <property type="entry name" value="FLAGELLIN"/>
    <property type="match status" value="1"/>
</dbReference>
<evidence type="ECO:0000256" key="1">
    <source>
        <dbReference type="ARBA" id="ARBA00005709"/>
    </source>
</evidence>
<comment type="subcellular location">
    <subcellularLocation>
        <location evidence="3">Secreted</location>
    </subcellularLocation>
    <subcellularLocation>
        <location evidence="3">Bacterial flagellum</location>
    </subcellularLocation>
</comment>
<keyword evidence="2 3" id="KW-0975">Bacterial flagellum</keyword>
<keyword evidence="3" id="KW-0964">Secreted</keyword>
<name>A0ABZ2V4F9_9RHOB</name>
<dbReference type="PANTHER" id="PTHR42792">
    <property type="entry name" value="FLAGELLIN"/>
    <property type="match status" value="1"/>
</dbReference>
<feature type="domain" description="Flagellin C-terminal" evidence="5">
    <location>
        <begin position="433"/>
        <end position="517"/>
    </location>
</feature>
<evidence type="ECO:0000256" key="2">
    <source>
        <dbReference type="ARBA" id="ARBA00023143"/>
    </source>
</evidence>